<dbReference type="Pfam" id="PF02348">
    <property type="entry name" value="CTP_transf_3"/>
    <property type="match status" value="1"/>
</dbReference>
<comment type="caution">
    <text evidence="1">The sequence shown here is derived from an EMBL/GenBank/DDBJ whole genome shotgun (WGS) entry which is preliminary data.</text>
</comment>
<dbReference type="Gene3D" id="3.90.550.10">
    <property type="entry name" value="Spore Coat Polysaccharide Biosynthesis Protein SpsA, Chain A"/>
    <property type="match status" value="1"/>
</dbReference>
<dbReference type="EC" id="2.7.7.43" evidence="1"/>
<dbReference type="PANTHER" id="PTHR21485">
    <property type="entry name" value="HAD SUPERFAMILY MEMBERS CMAS AND KDSC"/>
    <property type="match status" value="1"/>
</dbReference>
<dbReference type="SUPFAM" id="SSF53448">
    <property type="entry name" value="Nucleotide-diphospho-sugar transferases"/>
    <property type="match status" value="1"/>
</dbReference>
<gene>
    <name evidence="1" type="ORF">VHA_003149</name>
</gene>
<dbReference type="AlphaFoldDB" id="D0IBM2"/>
<organism evidence="1 2">
    <name type="scientific">Grimontia hollisae CIP 101886</name>
    <dbReference type="NCBI Taxonomy" id="675812"/>
    <lineage>
        <taxon>Bacteria</taxon>
        <taxon>Pseudomonadati</taxon>
        <taxon>Pseudomonadota</taxon>
        <taxon>Gammaproteobacteria</taxon>
        <taxon>Vibrionales</taxon>
        <taxon>Vibrionaceae</taxon>
        <taxon>Grimontia</taxon>
    </lineage>
</organism>
<accession>D0IBM2</accession>
<dbReference type="Proteomes" id="UP000003604">
    <property type="component" value="Unassembled WGS sequence"/>
</dbReference>
<keyword evidence="2" id="KW-1185">Reference proteome</keyword>
<evidence type="ECO:0000313" key="1">
    <source>
        <dbReference type="EMBL" id="EEY71290.1"/>
    </source>
</evidence>
<keyword evidence="1" id="KW-0548">Nucleotidyltransferase</keyword>
<dbReference type="GO" id="GO:0008781">
    <property type="term" value="F:N-acylneuraminate cytidylyltransferase activity"/>
    <property type="evidence" value="ECO:0007669"/>
    <property type="project" value="UniProtKB-EC"/>
</dbReference>
<name>D0IBM2_GRIHO</name>
<dbReference type="PANTHER" id="PTHR21485:SF6">
    <property type="entry name" value="N-ACYLNEURAMINATE CYTIDYLYLTRANSFERASE-RELATED"/>
    <property type="match status" value="1"/>
</dbReference>
<proteinExistence type="predicted"/>
<keyword evidence="1" id="KW-0808">Transferase</keyword>
<dbReference type="eggNOG" id="COG1083">
    <property type="taxonomic scope" value="Bacteria"/>
</dbReference>
<dbReference type="CDD" id="cd02513">
    <property type="entry name" value="CMP-NeuAc_Synthase"/>
    <property type="match status" value="1"/>
</dbReference>
<dbReference type="InterPro" id="IPR050793">
    <property type="entry name" value="CMP-NeuNAc_synthase"/>
</dbReference>
<reference evidence="1 2" key="1">
    <citation type="submission" date="2009-10" db="EMBL/GenBank/DDBJ databases">
        <authorList>
            <consortium name="Los Alamos National Laboratory (LANL)"/>
            <consortium name="National Microbial Pathogen Data Resource (NMPDR)"/>
            <person name="Saunders E.H."/>
            <person name="Munk A.C."/>
            <person name="Tapia R."/>
            <person name="Green L."/>
            <person name="Rogers Y."/>
            <person name="Detter J.C."/>
            <person name="Bruce D."/>
            <person name="Brettin T.S."/>
            <person name="Colwell R.R."/>
            <person name="Huq A."/>
            <person name="Grim C.J."/>
            <person name="Hasan N.A."/>
            <person name="Bartels D."/>
            <person name="Vonstein V."/>
        </authorList>
    </citation>
    <scope>NUCLEOTIDE SEQUENCE [LARGE SCALE GENOMIC DNA]</scope>
    <source>
        <strain evidence="1 2">CIP 101886</strain>
    </source>
</reference>
<evidence type="ECO:0000313" key="2">
    <source>
        <dbReference type="Proteomes" id="UP000003604"/>
    </source>
</evidence>
<protein>
    <submittedName>
        <fullName evidence="1">N-Acetylneuraminate cytidylyltransferase</fullName>
        <ecNumber evidence="1">2.7.7.43</ecNumber>
    </submittedName>
</protein>
<dbReference type="NCBIfam" id="TIGR03584">
    <property type="entry name" value="PseF"/>
    <property type="match status" value="1"/>
</dbReference>
<dbReference type="EMBL" id="ADAQ01000013">
    <property type="protein sequence ID" value="EEY71290.1"/>
    <property type="molecule type" value="Genomic_DNA"/>
</dbReference>
<sequence>MRCTEDKMKVCIIPARSGSKRIPGKNLKAFIGRPIIAYAIDVAKISGLFDRIMVSTDSEEIASIAKEHGAEVPFLRPADIADDHATTLDVIKHAIEWLQENDARSLDAVCCLYATVPFIRVQDLEKGLTLLDKEQTQYTFAATRFSFPIQRSIRINDEGNVDMFWPEHFSTRSQDLETAYHDAGMFYWGKPEAFLSGLPIFAPHSKAVQIPHFRVQDIDEPDDWIRAEMLYQILKQRDEL</sequence>
<dbReference type="InterPro" id="IPR020039">
    <property type="entry name" value="PseF"/>
</dbReference>
<dbReference type="InterPro" id="IPR029044">
    <property type="entry name" value="Nucleotide-diphossugar_trans"/>
</dbReference>
<dbReference type="InterPro" id="IPR003329">
    <property type="entry name" value="Cytidylyl_trans"/>
</dbReference>